<dbReference type="AlphaFoldDB" id="A0A9Q1ICU9"/>
<organism evidence="1 2">
    <name type="scientific">Synaphobranchus kaupii</name>
    <name type="common">Kaup's arrowtooth eel</name>
    <dbReference type="NCBI Taxonomy" id="118154"/>
    <lineage>
        <taxon>Eukaryota</taxon>
        <taxon>Metazoa</taxon>
        <taxon>Chordata</taxon>
        <taxon>Craniata</taxon>
        <taxon>Vertebrata</taxon>
        <taxon>Euteleostomi</taxon>
        <taxon>Actinopterygii</taxon>
        <taxon>Neopterygii</taxon>
        <taxon>Teleostei</taxon>
        <taxon>Anguilliformes</taxon>
        <taxon>Synaphobranchidae</taxon>
        <taxon>Synaphobranchus</taxon>
    </lineage>
</organism>
<dbReference type="EMBL" id="JAINUF010000021">
    <property type="protein sequence ID" value="KAJ8334937.1"/>
    <property type="molecule type" value="Genomic_DNA"/>
</dbReference>
<comment type="caution">
    <text evidence="1">The sequence shown here is derived from an EMBL/GenBank/DDBJ whole genome shotgun (WGS) entry which is preliminary data.</text>
</comment>
<gene>
    <name evidence="1" type="ORF">SKAU_G00405760</name>
</gene>
<name>A0A9Q1ICU9_SYNKA</name>
<proteinExistence type="predicted"/>
<evidence type="ECO:0000313" key="2">
    <source>
        <dbReference type="Proteomes" id="UP001152622"/>
    </source>
</evidence>
<sequence length="66" mass="7175">MELYGLHPTDVLYAQTALLAINREHRVSAGAQACLLRGAGPDTLLQLTHPGRAPRSAALNQIKVWE</sequence>
<dbReference type="Proteomes" id="UP001152622">
    <property type="component" value="Chromosome 21"/>
</dbReference>
<accession>A0A9Q1ICU9</accession>
<protein>
    <submittedName>
        <fullName evidence="1">Uncharacterized protein</fullName>
    </submittedName>
</protein>
<reference evidence="1" key="1">
    <citation type="journal article" date="2023" name="Science">
        <title>Genome structures resolve the early diversification of teleost fishes.</title>
        <authorList>
            <person name="Parey E."/>
            <person name="Louis A."/>
            <person name="Montfort J."/>
            <person name="Bouchez O."/>
            <person name="Roques C."/>
            <person name="Iampietro C."/>
            <person name="Lluch J."/>
            <person name="Castinel A."/>
            <person name="Donnadieu C."/>
            <person name="Desvignes T."/>
            <person name="Floi Bucao C."/>
            <person name="Jouanno E."/>
            <person name="Wen M."/>
            <person name="Mejri S."/>
            <person name="Dirks R."/>
            <person name="Jansen H."/>
            <person name="Henkel C."/>
            <person name="Chen W.J."/>
            <person name="Zahm M."/>
            <person name="Cabau C."/>
            <person name="Klopp C."/>
            <person name="Thompson A.W."/>
            <person name="Robinson-Rechavi M."/>
            <person name="Braasch I."/>
            <person name="Lecointre G."/>
            <person name="Bobe J."/>
            <person name="Postlethwait J.H."/>
            <person name="Berthelot C."/>
            <person name="Roest Crollius H."/>
            <person name="Guiguen Y."/>
        </authorList>
    </citation>
    <scope>NUCLEOTIDE SEQUENCE</scope>
    <source>
        <strain evidence="1">WJC10195</strain>
    </source>
</reference>
<evidence type="ECO:0000313" key="1">
    <source>
        <dbReference type="EMBL" id="KAJ8334937.1"/>
    </source>
</evidence>
<keyword evidence="2" id="KW-1185">Reference proteome</keyword>